<dbReference type="SUPFAM" id="SSF53448">
    <property type="entry name" value="Nucleotide-diphospho-sugar transferases"/>
    <property type="match status" value="1"/>
</dbReference>
<dbReference type="OrthoDB" id="9788101at2"/>
<gene>
    <name evidence="3" type="ORF">LPB303_00855</name>
</gene>
<dbReference type="PANTHER" id="PTHR22916">
    <property type="entry name" value="GLYCOSYLTRANSFERASE"/>
    <property type="match status" value="1"/>
</dbReference>
<keyword evidence="1" id="KW-0472">Membrane</keyword>
<keyword evidence="1" id="KW-0812">Transmembrane</keyword>
<dbReference type="RefSeq" id="WP_068447152.1">
    <property type="nucleotide sequence ID" value="NZ_CAXHZY010000001.1"/>
</dbReference>
<dbReference type="AlphaFoldDB" id="A0A176TG53"/>
<dbReference type="EMBL" id="LVWE01000001">
    <property type="protein sequence ID" value="OAD46832.1"/>
    <property type="molecule type" value="Genomic_DNA"/>
</dbReference>
<accession>A0A176TG53</accession>
<proteinExistence type="predicted"/>
<dbReference type="Proteomes" id="UP000076923">
    <property type="component" value="Unassembled WGS sequence"/>
</dbReference>
<evidence type="ECO:0000259" key="2">
    <source>
        <dbReference type="Pfam" id="PF00535"/>
    </source>
</evidence>
<evidence type="ECO:0000313" key="4">
    <source>
        <dbReference type="Proteomes" id="UP000076923"/>
    </source>
</evidence>
<dbReference type="CDD" id="cd06433">
    <property type="entry name" value="GT_2_WfgS_like"/>
    <property type="match status" value="1"/>
</dbReference>
<dbReference type="GO" id="GO:0016758">
    <property type="term" value="F:hexosyltransferase activity"/>
    <property type="evidence" value="ECO:0007669"/>
    <property type="project" value="UniProtKB-ARBA"/>
</dbReference>
<dbReference type="STRING" id="1333662.LPB303_00855"/>
<dbReference type="Gene3D" id="3.90.550.10">
    <property type="entry name" value="Spore Coat Polysaccharide Biosynthesis Protein SpsA, Chain A"/>
    <property type="match status" value="1"/>
</dbReference>
<dbReference type="Pfam" id="PF00535">
    <property type="entry name" value="Glycos_transf_2"/>
    <property type="match status" value="1"/>
</dbReference>
<protein>
    <recommendedName>
        <fullName evidence="2">Glycosyltransferase 2-like domain-containing protein</fullName>
    </recommendedName>
</protein>
<keyword evidence="1" id="KW-1133">Transmembrane helix</keyword>
<evidence type="ECO:0000313" key="3">
    <source>
        <dbReference type="EMBL" id="OAD46832.1"/>
    </source>
</evidence>
<feature type="domain" description="Glycosyltransferase 2-like" evidence="2">
    <location>
        <begin position="3"/>
        <end position="148"/>
    </location>
</feature>
<comment type="caution">
    <text evidence="3">The sequence shown here is derived from an EMBL/GenBank/DDBJ whole genome shotgun (WGS) entry which is preliminary data.</text>
</comment>
<dbReference type="InterPro" id="IPR029044">
    <property type="entry name" value="Nucleotide-diphossugar_trans"/>
</dbReference>
<dbReference type="InterPro" id="IPR001173">
    <property type="entry name" value="Glyco_trans_2-like"/>
</dbReference>
<keyword evidence="4" id="KW-1185">Reference proteome</keyword>
<sequence length="254" mass="29152">MLSIITVTFNSEKTVRKTIESVLNQSISHFEYILIDGDSKDATIEIIKSYEAVFKKRNIQYTWISEKDSGIYNAFNKGVKLAKGNWVSFLGSDDCYTEDALEAYLKVILAANDNVDLVYSNVDVIDNEENIINKINGSWSWSKFKRYMNIAHVGAFHNKNYFSKYGFFNESYRIAGDYEMLLRAKDNLKSIKIEKVTAKMADGGVSNNHISLAFKETFKAKNKTAGIGVILCFLDYNIALFKYYFKKIRCEIIR</sequence>
<feature type="transmembrane region" description="Helical" evidence="1">
    <location>
        <begin position="225"/>
        <end position="245"/>
    </location>
</feature>
<name>A0A176TG53_9FLAO</name>
<evidence type="ECO:0000256" key="1">
    <source>
        <dbReference type="SAM" id="Phobius"/>
    </source>
</evidence>
<organism evidence="3 4">
    <name type="scientific">Polaribacter atrinae</name>
    <dbReference type="NCBI Taxonomy" id="1333662"/>
    <lineage>
        <taxon>Bacteria</taxon>
        <taxon>Pseudomonadati</taxon>
        <taxon>Bacteroidota</taxon>
        <taxon>Flavobacteriia</taxon>
        <taxon>Flavobacteriales</taxon>
        <taxon>Flavobacteriaceae</taxon>
    </lineage>
</organism>
<reference evidence="3 4" key="1">
    <citation type="submission" date="2016-02" db="EMBL/GenBank/DDBJ databases">
        <title>Draft genome sequence of Polaribacter atrinae KACC17473.</title>
        <authorList>
            <person name="Shin S.-K."/>
            <person name="Yi H."/>
        </authorList>
    </citation>
    <scope>NUCLEOTIDE SEQUENCE [LARGE SCALE GENOMIC DNA]</scope>
    <source>
        <strain evidence="3 4">KACC 17473</strain>
    </source>
</reference>
<dbReference type="PANTHER" id="PTHR22916:SF67">
    <property type="entry name" value="COLANIC ACID BIOSYNTHESIS GLYCOSYL TRANSFERASE WCAE-RELATED"/>
    <property type="match status" value="1"/>
</dbReference>